<feature type="domain" description="SHD" evidence="6">
    <location>
        <begin position="259"/>
        <end position="392"/>
    </location>
</feature>
<accession>A0A8C9R062</accession>
<dbReference type="PROSITE" id="PS51070">
    <property type="entry name" value="SHD"/>
    <property type="match status" value="1"/>
</dbReference>
<dbReference type="OrthoDB" id="10063141at2759"/>
<sequence length="720" mass="80744">MCSMNHPNWVTFEDESSPLPSPQKPLQSPAASSGSVPRPNGLKLTVPSASDSSWSFSSPLDSPQMHFNFNGSSCVPSNTPLCTPVRETPSTPSPFYYGPQGGPSLFHSFSNTSTASMSSPTPELSTPQSAGPHSANPLDGSSFFSDLSGHFSPFWGDGCPESGSSSSDSDSGSGMPRFFIRAKDSYEPSRLQNSYSYICEKLERLRAEAENGGEKDGEEGRRGGEVRPSPLAEGVKADELKGRPSFVPQGLFHSQQQDGWALMLRIPERKNRMSSRQWGPIYLRLLPGGVLQMYYEKGLEKPFKEFQLHPYCRLSSPKLESYHEPRKIQTVRVEHVSYGERKRYHPKPEVTHEAEAEQLLKFGTTDHRDMEDLIASVEEELMRLPVISQQRRHYEEQELSLRIIDRLWMRLDKDGNLLERAAICHIYCLAFLNGAAECFLALNDLQLLRRDPSYGSEEDNGDSWMEIANHFFHRCVNEGEFQNSRLIKFSPPDACKVELMRYNTVSPTSSELPFSVKATVTVQGAYVELQVFLNMAHSFPSSSGGTADSQLPCENIHIRVPVPEDWVKVSSTVSLLKQKTLKVRMNRNTCLGSVSAADSQPVMQVSVGTVKYENVYSAIVWRIDRLPAKNTAIDQPHSLCCKLELGSDQEIPTDWYPFITMEFEVPEAVVSRTRVKSLGTESDIQPQKHVGTKAHYHCQVEIEKKWIETESRKQSDCTTH</sequence>
<feature type="region of interest" description="Disordered" evidence="5">
    <location>
        <begin position="209"/>
        <end position="233"/>
    </location>
</feature>
<reference evidence="8" key="2">
    <citation type="submission" date="2025-08" db="UniProtKB">
        <authorList>
            <consortium name="Ensembl"/>
        </authorList>
    </citation>
    <scope>IDENTIFICATION</scope>
</reference>
<dbReference type="GO" id="GO:0006897">
    <property type="term" value="P:endocytosis"/>
    <property type="evidence" value="ECO:0007669"/>
    <property type="project" value="UniProtKB-KW"/>
</dbReference>
<keyword evidence="9" id="KW-1185">Reference proteome</keyword>
<comment type="subcellular location">
    <subcellularLocation>
        <location evidence="1">Cytoplasm</location>
    </subcellularLocation>
</comment>
<dbReference type="InterPro" id="IPR012320">
    <property type="entry name" value="SHD_dom"/>
</dbReference>
<keyword evidence="4" id="KW-0254">Endocytosis</keyword>
<dbReference type="RefSeq" id="XP_029110245.1">
    <property type="nucleotide sequence ID" value="XM_029254412.1"/>
</dbReference>
<evidence type="ECO:0000256" key="3">
    <source>
        <dbReference type="ARBA" id="ARBA00022490"/>
    </source>
</evidence>
<reference evidence="8 9" key="1">
    <citation type="submission" date="2019-04" db="EMBL/GenBank/DDBJ databases">
        <authorList>
            <consortium name="Wellcome Sanger Institute Data Sharing"/>
        </authorList>
    </citation>
    <scope>NUCLEOTIDE SEQUENCE [LARGE SCALE GENOMIC DNA]</scope>
</reference>
<dbReference type="InterPro" id="IPR028565">
    <property type="entry name" value="MHD"/>
</dbReference>
<protein>
    <submittedName>
        <fullName evidence="8">Stonin 1</fullName>
    </submittedName>
</protein>
<feature type="compositionally biased region" description="Low complexity" evidence="5">
    <location>
        <begin position="108"/>
        <end position="121"/>
    </location>
</feature>
<evidence type="ECO:0000256" key="5">
    <source>
        <dbReference type="SAM" id="MobiDB-lite"/>
    </source>
</evidence>
<dbReference type="Pfam" id="PF00928">
    <property type="entry name" value="Adap_comp_sub"/>
    <property type="match status" value="1"/>
</dbReference>
<feature type="compositionally biased region" description="Polar residues" evidence="5">
    <location>
        <begin position="122"/>
        <end position="131"/>
    </location>
</feature>
<dbReference type="GeneTree" id="ENSGT00940000158817"/>
<dbReference type="AlphaFoldDB" id="A0A8C9R062"/>
<dbReference type="Gene3D" id="2.60.40.1170">
    <property type="entry name" value="Mu homology domain, subdomain B"/>
    <property type="match status" value="2"/>
</dbReference>
<feature type="region of interest" description="Disordered" evidence="5">
    <location>
        <begin position="107"/>
        <end position="141"/>
    </location>
</feature>
<dbReference type="SUPFAM" id="SSF49447">
    <property type="entry name" value="Second domain of Mu2 adaptin subunit (ap50) of ap2 adaptor"/>
    <property type="match status" value="1"/>
</dbReference>
<evidence type="ECO:0000256" key="1">
    <source>
        <dbReference type="ARBA" id="ARBA00004496"/>
    </source>
</evidence>
<evidence type="ECO:0000313" key="9">
    <source>
        <dbReference type="Proteomes" id="UP000694397"/>
    </source>
</evidence>
<dbReference type="PANTHER" id="PTHR10529">
    <property type="entry name" value="AP COMPLEX SUBUNIT MU"/>
    <property type="match status" value="1"/>
</dbReference>
<feature type="compositionally biased region" description="Low complexity" evidence="5">
    <location>
        <begin position="47"/>
        <end position="58"/>
    </location>
</feature>
<evidence type="ECO:0000259" key="7">
    <source>
        <dbReference type="PROSITE" id="PS51072"/>
    </source>
</evidence>
<dbReference type="GO" id="GO:0005737">
    <property type="term" value="C:cytoplasm"/>
    <property type="evidence" value="ECO:0007669"/>
    <property type="project" value="UniProtKB-SubCell"/>
</dbReference>
<proteinExistence type="inferred from homology"/>
<dbReference type="GO" id="GO:0030100">
    <property type="term" value="P:regulation of endocytosis"/>
    <property type="evidence" value="ECO:0007669"/>
    <property type="project" value="UniProtKB-UniRule"/>
</dbReference>
<reference evidence="8" key="3">
    <citation type="submission" date="2025-09" db="UniProtKB">
        <authorList>
            <consortium name="Ensembl"/>
        </authorList>
    </citation>
    <scope>IDENTIFICATION</scope>
</reference>
<dbReference type="Proteomes" id="UP000694397">
    <property type="component" value="Chromosome 8"/>
</dbReference>
<dbReference type="PROSITE" id="PS51072">
    <property type="entry name" value="MHD"/>
    <property type="match status" value="1"/>
</dbReference>
<evidence type="ECO:0000256" key="2">
    <source>
        <dbReference type="ARBA" id="ARBA00005579"/>
    </source>
</evidence>
<dbReference type="FunFam" id="2.60.40.1170:FF:000054">
    <property type="entry name" value="General transcription factor IIA, 1-like"/>
    <property type="match status" value="1"/>
</dbReference>
<feature type="region of interest" description="Disordered" evidence="5">
    <location>
        <begin position="1"/>
        <end position="58"/>
    </location>
</feature>
<dbReference type="InterPro" id="IPR036168">
    <property type="entry name" value="AP2_Mu_C_sf"/>
</dbReference>
<evidence type="ECO:0000259" key="6">
    <source>
        <dbReference type="PROSITE" id="PS51070"/>
    </source>
</evidence>
<dbReference type="Ensembl" id="ENSSFOT00015002804.2">
    <property type="protein sequence ID" value="ENSSFOP00015002759.1"/>
    <property type="gene ID" value="ENSSFOG00015001840.2"/>
</dbReference>
<gene>
    <name evidence="8" type="primary">STON1</name>
</gene>
<dbReference type="GeneID" id="114911100"/>
<dbReference type="RefSeq" id="XP_029110246.1">
    <property type="nucleotide sequence ID" value="XM_029254413.1"/>
</dbReference>
<name>A0A8C9R062_SCLFO</name>
<dbReference type="InterPro" id="IPR050431">
    <property type="entry name" value="Adaptor_comp_med_subunit"/>
</dbReference>
<organism evidence="8 9">
    <name type="scientific">Scleropages formosus</name>
    <name type="common">Asian bonytongue</name>
    <name type="synonym">Osteoglossum formosum</name>
    <dbReference type="NCBI Taxonomy" id="113540"/>
    <lineage>
        <taxon>Eukaryota</taxon>
        <taxon>Metazoa</taxon>
        <taxon>Chordata</taxon>
        <taxon>Craniata</taxon>
        <taxon>Vertebrata</taxon>
        <taxon>Euteleostomi</taxon>
        <taxon>Actinopterygii</taxon>
        <taxon>Neopterygii</taxon>
        <taxon>Teleostei</taxon>
        <taxon>Osteoglossocephala</taxon>
        <taxon>Osteoglossomorpha</taxon>
        <taxon>Osteoglossiformes</taxon>
        <taxon>Osteoglossidae</taxon>
        <taxon>Scleropages</taxon>
    </lineage>
</organism>
<comment type="similarity">
    <text evidence="2">Belongs to the Stoned B family.</text>
</comment>
<keyword evidence="3" id="KW-0963">Cytoplasm</keyword>
<feature type="compositionally biased region" description="Low complexity" evidence="5">
    <location>
        <begin position="24"/>
        <end position="33"/>
    </location>
</feature>
<feature type="domain" description="MHD" evidence="7">
    <location>
        <begin position="396"/>
        <end position="703"/>
    </location>
</feature>
<evidence type="ECO:0000313" key="8">
    <source>
        <dbReference type="Ensembl" id="ENSSFOP00015002759.1"/>
    </source>
</evidence>
<feature type="compositionally biased region" description="Basic and acidic residues" evidence="5">
    <location>
        <begin position="209"/>
        <end position="225"/>
    </location>
</feature>
<evidence type="ECO:0000256" key="4">
    <source>
        <dbReference type="ARBA" id="ARBA00022583"/>
    </source>
</evidence>